<protein>
    <submittedName>
        <fullName evidence="1">Uncharacterized protein</fullName>
    </submittedName>
</protein>
<dbReference type="Proteomes" id="UP000006523">
    <property type="component" value="Segment"/>
</dbReference>
<reference evidence="1 2" key="1">
    <citation type="journal article" date="2010" name="Environ. Microbiol.">
        <title>Genomic analysis of oceanic cyanobacterial myoviruses compared with T4-like myoviruses from diverse hosts and environments.</title>
        <authorList>
            <person name="Sullivan M.B."/>
            <person name="Huang K.H."/>
            <person name="Ignacio-Espinoza J.C."/>
            <person name="Berlin A.M."/>
            <person name="Kelly L."/>
            <person name="Weigele P.R."/>
            <person name="DeFrancesco A.S."/>
            <person name="Kern S.E."/>
            <person name="Thompson L.R."/>
            <person name="Young S."/>
            <person name="Yandava C."/>
            <person name="Fu R."/>
            <person name="Krastins B."/>
            <person name="Chase M."/>
            <person name="Sarracino D."/>
            <person name="Osburne M.S."/>
            <person name="Henn M.R."/>
            <person name="Chisholm S.W."/>
        </authorList>
    </citation>
    <scope>NUCLEOTIDE SEQUENCE [LARGE SCALE GENOMIC DNA]</scope>
    <source>
        <strain evidence="1">6501-1</strain>
    </source>
</reference>
<accession>E3SI83</accession>
<dbReference type="OrthoDB" id="29377at10239"/>
<dbReference type="KEGG" id="vg:10327552"/>
<evidence type="ECO:0000313" key="2">
    <source>
        <dbReference type="Proteomes" id="UP000006523"/>
    </source>
</evidence>
<sequence length="65" mass="7667">MYSIRVKGNEPNMLTKGLRGELLFLNQLTPFEAKRRMAIEEQRMKEQREECARDAQQLFDDMFGG</sequence>
<proteinExistence type="predicted"/>
<evidence type="ECO:0000313" key="1">
    <source>
        <dbReference type="EMBL" id="ADO97274.1"/>
    </source>
</evidence>
<name>E3SI83_9CAUD</name>
<keyword evidence="2" id="KW-1185">Reference proteome</keyword>
<gene>
    <name evidence="1" type="ORF">SSM1_076</name>
</gene>
<dbReference type="EMBL" id="GU071094">
    <property type="protein sequence ID" value="ADO97274.1"/>
    <property type="molecule type" value="Genomic_DNA"/>
</dbReference>
<organism evidence="1 2">
    <name type="scientific">Synechococcus phage S-SM1</name>
    <dbReference type="NCBI Taxonomy" id="444859"/>
    <lineage>
        <taxon>Viruses</taxon>
        <taxon>Duplodnaviria</taxon>
        <taxon>Heunggongvirae</taxon>
        <taxon>Uroviricota</taxon>
        <taxon>Caudoviricetes</taxon>
        <taxon>Pantevenvirales</taxon>
        <taxon>Kyanoviridae</taxon>
        <taxon>Thetisvirus</taxon>
        <taxon>Thetisvirus ssm1</taxon>
    </lineage>
</organism>
<dbReference type="RefSeq" id="YP_004322967.1">
    <property type="nucleotide sequence ID" value="NC_015282.1"/>
</dbReference>
<dbReference type="GeneID" id="10327552"/>